<evidence type="ECO:0000313" key="2">
    <source>
        <dbReference type="EMBL" id="SPS07006.1"/>
    </source>
</evidence>
<keyword evidence="1" id="KW-0812">Transmembrane</keyword>
<proteinExistence type="predicted"/>
<reference evidence="2" key="1">
    <citation type="submission" date="2018-05" db="EMBL/GenBank/DDBJ databases">
        <authorList>
            <person name="Lanie J.A."/>
            <person name="Ng W.-L."/>
            <person name="Kazmierczak K.M."/>
            <person name="Andrzejewski T.M."/>
            <person name="Davidsen T.M."/>
            <person name="Wayne K.J."/>
            <person name="Tettelin H."/>
            <person name="Glass J.I."/>
            <person name="Rusch D."/>
            <person name="Podicherti R."/>
            <person name="Tsui H.-C.T."/>
            <person name="Winkler M.E."/>
        </authorList>
    </citation>
    <scope>NUCLEOTIDE SEQUENCE</scope>
    <source>
        <strain evidence="2">KNB</strain>
    </source>
</reference>
<keyword evidence="1" id="KW-0472">Membrane</keyword>
<sequence>MISYSNWSVLTVSFLVVLYLALGGVTLSAVLHLVGAQWRYEVRRLAVSLYALFPLAFLLLIILLVGGENTFPWLSSAHEPGHHLPGWHNYTFLAARQILGLAFVMALFWIFIKRQEVSDRSKQDYDNFHKVACWIPYVFVLYGTMVAWDFEMTMVPSWHSAIYGMQHFISNFNMFMSFLVIWIYYLNTRNKLVRPVEGYVYNYLAQMMLAFTLLFIYSFFAQYLVIWYANLPSEVDRVMGMQNGDYSFLWWSLITLKFIIPFSVLAMRPARHSPCIILAVATSIIVGTLFERYIWIAGVNGTGTIPFLAFIVIALVVGSIAFMLVRANLVRNKLIKV</sequence>
<feature type="transmembrane region" description="Helical" evidence="1">
    <location>
        <begin position="131"/>
        <end position="148"/>
    </location>
</feature>
<accession>A0A2X0SMF4</accession>
<feature type="transmembrane region" description="Helical" evidence="1">
    <location>
        <begin position="168"/>
        <end position="186"/>
    </location>
</feature>
<dbReference type="AlphaFoldDB" id="A0A2X0SMF4"/>
<feature type="transmembrane region" description="Helical" evidence="1">
    <location>
        <begin position="274"/>
        <end position="295"/>
    </location>
</feature>
<feature type="transmembrane region" description="Helical" evidence="1">
    <location>
        <begin position="47"/>
        <end position="67"/>
    </location>
</feature>
<protein>
    <submittedName>
        <fullName evidence="2">Putative Menaquinol oxidoreductase complex ACIII, membrane subunit ActF</fullName>
    </submittedName>
</protein>
<feature type="transmembrane region" description="Helical" evidence="1">
    <location>
        <begin position="87"/>
        <end position="111"/>
    </location>
</feature>
<feature type="transmembrane region" description="Helical" evidence="1">
    <location>
        <begin position="248"/>
        <end position="267"/>
    </location>
</feature>
<keyword evidence="1" id="KW-1133">Transmembrane helix</keyword>
<feature type="transmembrane region" description="Helical" evidence="1">
    <location>
        <begin position="307"/>
        <end position="325"/>
    </location>
</feature>
<name>A0A2X0SMF4_9PROT</name>
<dbReference type="EMBL" id="LS423452">
    <property type="protein sequence ID" value="SPS07006.1"/>
    <property type="molecule type" value="Genomic_DNA"/>
</dbReference>
<feature type="transmembrane region" description="Helical" evidence="1">
    <location>
        <begin position="207"/>
        <end position="228"/>
    </location>
</feature>
<gene>
    <name evidence="2" type="ORF">NITFAB_2604</name>
</gene>
<dbReference type="PANTHER" id="PTHR43044">
    <property type="match status" value="1"/>
</dbReference>
<organism evidence="2">
    <name type="scientific">Candidatus Nitrotoga fabula</name>
    <dbReference type="NCBI Taxonomy" id="2182327"/>
    <lineage>
        <taxon>Bacteria</taxon>
        <taxon>Pseudomonadati</taxon>
        <taxon>Pseudomonadota</taxon>
        <taxon>Betaproteobacteria</taxon>
        <taxon>Nitrosomonadales</taxon>
        <taxon>Gallionellaceae</taxon>
        <taxon>Candidatus Nitrotoga</taxon>
    </lineage>
</organism>
<evidence type="ECO:0000256" key="1">
    <source>
        <dbReference type="SAM" id="Phobius"/>
    </source>
</evidence>
<dbReference type="PANTHER" id="PTHR43044:SF1">
    <property type="entry name" value="QUINOL:CYTOCHROME C OXIDOREDUCTASE QUINONE-BINDING SUBUNIT 2"/>
    <property type="match status" value="1"/>
</dbReference>
<feature type="transmembrane region" description="Helical" evidence="1">
    <location>
        <begin position="12"/>
        <end position="35"/>
    </location>
</feature>